<dbReference type="EMBL" id="JAPWTK010000036">
    <property type="protein sequence ID" value="KAJ8955720.1"/>
    <property type="molecule type" value="Genomic_DNA"/>
</dbReference>
<dbReference type="PROSITE" id="PS50082">
    <property type="entry name" value="WD_REPEATS_2"/>
    <property type="match status" value="4"/>
</dbReference>
<dbReference type="Gene3D" id="2.130.10.10">
    <property type="entry name" value="YVTN repeat-like/Quinoprotein amine dehydrogenase"/>
    <property type="match status" value="2"/>
</dbReference>
<dbReference type="InterPro" id="IPR001680">
    <property type="entry name" value="WD40_rpt"/>
</dbReference>
<dbReference type="InterPro" id="IPR020472">
    <property type="entry name" value="WD40_PAC1"/>
</dbReference>
<gene>
    <name evidence="4" type="ORF">NQ318_008592</name>
</gene>
<keyword evidence="5" id="KW-1185">Reference proteome</keyword>
<evidence type="ECO:0000256" key="3">
    <source>
        <dbReference type="PROSITE-ProRule" id="PRU00221"/>
    </source>
</evidence>
<dbReference type="PANTHER" id="PTHR46573:SF1">
    <property type="entry name" value="WD REPEAT, SAM AND U-BOX DOMAIN-CONTAINING PROTEIN 1"/>
    <property type="match status" value="1"/>
</dbReference>
<keyword evidence="2" id="KW-0677">Repeat</keyword>
<dbReference type="Pfam" id="PF00400">
    <property type="entry name" value="WD40"/>
    <property type="match status" value="6"/>
</dbReference>
<dbReference type="SMART" id="SM00320">
    <property type="entry name" value="WD40"/>
    <property type="match status" value="7"/>
</dbReference>
<protein>
    <submittedName>
        <fullName evidence="4">Uncharacterized protein</fullName>
    </submittedName>
</protein>
<accession>A0AAV8YY99</accession>
<dbReference type="PRINTS" id="PR00320">
    <property type="entry name" value="GPROTEINBRPT"/>
</dbReference>
<dbReference type="PANTHER" id="PTHR46573">
    <property type="entry name" value="WD REPEAT, SAM AND U-BOX DOMAIN-CONTAINING PROTEIN 1"/>
    <property type="match status" value="1"/>
</dbReference>
<feature type="repeat" description="WD" evidence="3">
    <location>
        <begin position="27"/>
        <end position="68"/>
    </location>
</feature>
<dbReference type="PROSITE" id="PS50294">
    <property type="entry name" value="WD_REPEATS_REGION"/>
    <property type="match status" value="4"/>
</dbReference>
<dbReference type="InterPro" id="IPR052085">
    <property type="entry name" value="WD-SAM-U-box"/>
</dbReference>
<sequence>MYRVIRQLEYGDWIPGSGYVQRSNSPLRGHKYQVTCVRVSPQGSMLASSSVDGTAVLWNLHSCAKLFTMTQVNGDAIRVCSFSPDSSILVTAGDNGAVCVWDLIHRSLIKTLFEHEGTTQSLAFTPDSQYLVTACSLEVVRVWYVQDLIDTTSDTVSPIARIDNAHDMGVFCVDVLKHIVFDENNPLIRKYKLATSGNTNEIKLWTITSKSVIKQKSSNKHQVVIEPCDTYDGHSSSVTCIRYSNNGAYLVSSSLDKLVKIWDRNGSCVATLEGHNRYINCAAISKDSSLVASGSTGSNDKMVIIWDLMGNLSLDSELFHQWSLSSGTREMQLSENDASTNEVTLLEKIDDITEGAINSCCFFKNDMLATGSGDKLVRLFKVTEENNNIEETSCSPLRRSHLCHKPC</sequence>
<feature type="repeat" description="WD" evidence="3">
    <location>
        <begin position="112"/>
        <end position="143"/>
    </location>
</feature>
<dbReference type="CDD" id="cd00200">
    <property type="entry name" value="WD40"/>
    <property type="match status" value="1"/>
</dbReference>
<reference evidence="4" key="1">
    <citation type="journal article" date="2023" name="Insect Mol. Biol.">
        <title>Genome sequencing provides insights into the evolution of gene families encoding plant cell wall-degrading enzymes in longhorned beetles.</title>
        <authorList>
            <person name="Shin N.R."/>
            <person name="Okamura Y."/>
            <person name="Kirsch R."/>
            <person name="Pauchet Y."/>
        </authorList>
    </citation>
    <scope>NUCLEOTIDE SEQUENCE</scope>
    <source>
        <strain evidence="4">AMC_N1</strain>
    </source>
</reference>
<dbReference type="InterPro" id="IPR019775">
    <property type="entry name" value="WD40_repeat_CS"/>
</dbReference>
<evidence type="ECO:0000256" key="2">
    <source>
        <dbReference type="ARBA" id="ARBA00022737"/>
    </source>
</evidence>
<feature type="repeat" description="WD" evidence="3">
    <location>
        <begin position="231"/>
        <end position="263"/>
    </location>
</feature>
<feature type="repeat" description="WD" evidence="3">
    <location>
        <begin position="70"/>
        <end position="111"/>
    </location>
</feature>
<dbReference type="PROSITE" id="PS00678">
    <property type="entry name" value="WD_REPEATS_1"/>
    <property type="match status" value="2"/>
</dbReference>
<dbReference type="AlphaFoldDB" id="A0AAV8YY99"/>
<evidence type="ECO:0000313" key="5">
    <source>
        <dbReference type="Proteomes" id="UP001162162"/>
    </source>
</evidence>
<name>A0AAV8YY99_9CUCU</name>
<dbReference type="Proteomes" id="UP001162162">
    <property type="component" value="Unassembled WGS sequence"/>
</dbReference>
<dbReference type="SUPFAM" id="SSF50978">
    <property type="entry name" value="WD40 repeat-like"/>
    <property type="match status" value="1"/>
</dbReference>
<dbReference type="InterPro" id="IPR015943">
    <property type="entry name" value="WD40/YVTN_repeat-like_dom_sf"/>
</dbReference>
<proteinExistence type="predicted"/>
<dbReference type="InterPro" id="IPR036322">
    <property type="entry name" value="WD40_repeat_dom_sf"/>
</dbReference>
<comment type="caution">
    <text evidence="4">The sequence shown here is derived from an EMBL/GenBank/DDBJ whole genome shotgun (WGS) entry which is preliminary data.</text>
</comment>
<evidence type="ECO:0000256" key="1">
    <source>
        <dbReference type="ARBA" id="ARBA00022574"/>
    </source>
</evidence>
<evidence type="ECO:0000313" key="4">
    <source>
        <dbReference type="EMBL" id="KAJ8955720.1"/>
    </source>
</evidence>
<organism evidence="4 5">
    <name type="scientific">Aromia moschata</name>
    <dbReference type="NCBI Taxonomy" id="1265417"/>
    <lineage>
        <taxon>Eukaryota</taxon>
        <taxon>Metazoa</taxon>
        <taxon>Ecdysozoa</taxon>
        <taxon>Arthropoda</taxon>
        <taxon>Hexapoda</taxon>
        <taxon>Insecta</taxon>
        <taxon>Pterygota</taxon>
        <taxon>Neoptera</taxon>
        <taxon>Endopterygota</taxon>
        <taxon>Coleoptera</taxon>
        <taxon>Polyphaga</taxon>
        <taxon>Cucujiformia</taxon>
        <taxon>Chrysomeloidea</taxon>
        <taxon>Cerambycidae</taxon>
        <taxon>Cerambycinae</taxon>
        <taxon>Callichromatini</taxon>
        <taxon>Aromia</taxon>
    </lineage>
</organism>
<keyword evidence="1 3" id="KW-0853">WD repeat</keyword>